<keyword evidence="2 4" id="KW-0460">Magnesium</keyword>
<keyword evidence="4" id="KW-0474">Menaquinone biosynthesis</keyword>
<comment type="catalytic activity">
    <reaction evidence="4">
        <text>(1R,6R)-6-hydroxy-2-succinyl-cyclohexa-2,4-diene-1-carboxylate = 2-succinylbenzoate + H2O</text>
        <dbReference type="Rhea" id="RHEA:10196"/>
        <dbReference type="ChEBI" id="CHEBI:15377"/>
        <dbReference type="ChEBI" id="CHEBI:18325"/>
        <dbReference type="ChEBI" id="CHEBI:58689"/>
        <dbReference type="EC" id="4.2.1.113"/>
    </reaction>
</comment>
<dbReference type="UniPathway" id="UPA01057">
    <property type="reaction ID" value="UER00165"/>
</dbReference>
<keyword evidence="3 4" id="KW-0456">Lyase</keyword>
<dbReference type="GO" id="GO:0009063">
    <property type="term" value="P:amino acid catabolic process"/>
    <property type="evidence" value="ECO:0007669"/>
    <property type="project" value="InterPro"/>
</dbReference>
<dbReference type="UniPathway" id="UPA00079"/>
<dbReference type="STRING" id="331678.Cphamn1_2078"/>
<dbReference type="SFLD" id="SFLDS00001">
    <property type="entry name" value="Enolase"/>
    <property type="match status" value="1"/>
</dbReference>
<comment type="function">
    <text evidence="4">Converts 2-succinyl-6-hydroxy-2,4-cyclohexadiene-1-carboxylate (SHCHC) to 2-succinylbenzoate (OSB).</text>
</comment>
<reference evidence="7" key="1">
    <citation type="submission" date="2008-06" db="EMBL/GenBank/DDBJ databases">
        <title>Complete sequence of Chlorobium phaeobacteroides BS1.</title>
        <authorList>
            <consortium name="US DOE Joint Genome Institute"/>
            <person name="Lucas S."/>
            <person name="Copeland A."/>
            <person name="Lapidus A."/>
            <person name="Glavina del Rio T."/>
            <person name="Dalin E."/>
            <person name="Tice H."/>
            <person name="Bruce D."/>
            <person name="Goodwin L."/>
            <person name="Pitluck S."/>
            <person name="Schmutz J."/>
            <person name="Larimer F."/>
            <person name="Land M."/>
            <person name="Hauser L."/>
            <person name="Kyrpides N."/>
            <person name="Ovchinnikova G."/>
            <person name="Li T."/>
            <person name="Liu Z."/>
            <person name="Zhao F."/>
            <person name="Overmann J."/>
            <person name="Bryant D.A."/>
            <person name="Richardson P."/>
        </authorList>
    </citation>
    <scope>NUCLEOTIDE SEQUENCE [LARGE SCALE GENOMIC DNA]</scope>
    <source>
        <strain evidence="7">BS1</strain>
    </source>
</reference>
<dbReference type="SFLD" id="SFLDG00180">
    <property type="entry name" value="muconate_cycloisomerase"/>
    <property type="match status" value="1"/>
</dbReference>
<dbReference type="GO" id="GO:0043748">
    <property type="term" value="F:O-succinylbenzoate synthase activity"/>
    <property type="evidence" value="ECO:0007669"/>
    <property type="project" value="UniProtKB-EC"/>
</dbReference>
<evidence type="ECO:0000256" key="1">
    <source>
        <dbReference type="ARBA" id="ARBA00022723"/>
    </source>
</evidence>
<dbReference type="InterPro" id="IPR029065">
    <property type="entry name" value="Enolase_C-like"/>
</dbReference>
<evidence type="ECO:0000256" key="4">
    <source>
        <dbReference type="HAMAP-Rule" id="MF_00470"/>
    </source>
</evidence>
<dbReference type="InterPro" id="IPR013342">
    <property type="entry name" value="Mandelate_racemase_C"/>
</dbReference>
<sequence length="365" mass="39389">MKPQNASIYRYSIPFVRPVPVLGKSLDTRDGFVLALKSGDGLHTGFGEIAPLPGLHKESLPEALEQCKSLLLSSDLSYGGLSLEDAGKQLPESISPSVRAGFEMALLNLQSAASGALPSLPGAPEAARKLPLNALLFGDATSVISMAKDYFRNGYRTFKLKVQASDPGLAVKQVLALRSAFGGEISLRLDSNRSFDLEKACLFFNRIPADSIEYIEEPLADPFLIPEFFSRTGIRSALDESLWMSPGIWNGIARNCLGGVVLKPARLGSFATTVRLAREARDAGIAAVISAAFESGIALGFYAHLASVLSKNPDPCGLDTFRQLSRDILYKPLHAESGCLDTETAYRNSLNPDLSRLKLIEAWTL</sequence>
<dbReference type="SUPFAM" id="SSF51604">
    <property type="entry name" value="Enolase C-terminal domain-like"/>
    <property type="match status" value="1"/>
</dbReference>
<evidence type="ECO:0000256" key="3">
    <source>
        <dbReference type="ARBA" id="ARBA00023239"/>
    </source>
</evidence>
<dbReference type="KEGG" id="cpb:Cphamn1_2078"/>
<feature type="active site" description="Proton acceptor" evidence="4">
    <location>
        <position position="263"/>
    </location>
</feature>
<dbReference type="InterPro" id="IPR041338">
    <property type="entry name" value="OSBS_N"/>
</dbReference>
<evidence type="ECO:0000256" key="2">
    <source>
        <dbReference type="ARBA" id="ARBA00022842"/>
    </source>
</evidence>
<dbReference type="HAMAP" id="MF_00470">
    <property type="entry name" value="MenC_1"/>
    <property type="match status" value="1"/>
</dbReference>
<dbReference type="PANTHER" id="PTHR48073:SF2">
    <property type="entry name" value="O-SUCCINYLBENZOATE SYNTHASE"/>
    <property type="match status" value="1"/>
</dbReference>
<dbReference type="eggNOG" id="COG4948">
    <property type="taxonomic scope" value="Bacteria"/>
</dbReference>
<dbReference type="NCBIfam" id="TIGR01927">
    <property type="entry name" value="menC_gam_Gplu"/>
    <property type="match status" value="1"/>
</dbReference>
<dbReference type="Pfam" id="PF13378">
    <property type="entry name" value="MR_MLE_C"/>
    <property type="match status" value="1"/>
</dbReference>
<evidence type="ECO:0000313" key="7">
    <source>
        <dbReference type="EMBL" id="ACE04987.1"/>
    </source>
</evidence>
<accession>B3EMZ8</accession>
<comment type="pathway">
    <text evidence="4">Quinol/quinone metabolism; menaquinone biosynthesis.</text>
</comment>
<dbReference type="PANTHER" id="PTHR48073">
    <property type="entry name" value="O-SUCCINYLBENZOATE SYNTHASE-RELATED"/>
    <property type="match status" value="1"/>
</dbReference>
<dbReference type="CDD" id="cd03320">
    <property type="entry name" value="OSBS"/>
    <property type="match status" value="1"/>
</dbReference>
<dbReference type="SMART" id="SM00922">
    <property type="entry name" value="MR_MLE"/>
    <property type="match status" value="1"/>
</dbReference>
<dbReference type="InterPro" id="IPR018110">
    <property type="entry name" value="Mandel_Rmase/mucon_lact_enz_CS"/>
</dbReference>
<feature type="active site" description="Proton donor" evidence="4">
    <location>
        <position position="161"/>
    </location>
</feature>
<comment type="cofactor">
    <cofactor evidence="4">
        <name>a divalent metal cation</name>
        <dbReference type="ChEBI" id="CHEBI:60240"/>
    </cofactor>
</comment>
<dbReference type="AlphaFoldDB" id="B3EMZ8"/>
<gene>
    <name evidence="4" type="primary">menC</name>
    <name evidence="7" type="ordered locus">Cphamn1_2078</name>
</gene>
<feature type="binding site" evidence="4">
    <location>
        <position position="216"/>
    </location>
    <ligand>
        <name>Mg(2+)</name>
        <dbReference type="ChEBI" id="CHEBI:18420"/>
    </ligand>
</feature>
<feature type="domain" description="Mandelate racemase/muconate lactonizing enzyme C-terminal" evidence="6">
    <location>
        <begin position="140"/>
        <end position="235"/>
    </location>
</feature>
<name>B3EMZ8_CHLPB</name>
<dbReference type="EMBL" id="CP001101">
    <property type="protein sequence ID" value="ACE04987.1"/>
    <property type="molecule type" value="Genomic_DNA"/>
</dbReference>
<dbReference type="Pfam" id="PF21508">
    <property type="entry name" value="MenC_N"/>
    <property type="match status" value="1"/>
</dbReference>
<comment type="similarity">
    <text evidence="4">Belongs to the mandelate racemase/muconate lactonizing enzyme family. MenC type 1 subfamily.</text>
</comment>
<dbReference type="Gene3D" id="3.20.20.120">
    <property type="entry name" value="Enolase-like C-terminal domain"/>
    <property type="match status" value="1"/>
</dbReference>
<dbReference type="SFLD" id="SFLDF00009">
    <property type="entry name" value="o-succinylbenzoate_synthase"/>
    <property type="match status" value="1"/>
</dbReference>
<dbReference type="InterPro" id="IPR010196">
    <property type="entry name" value="OSB_synthase_MenC1"/>
</dbReference>
<dbReference type="SUPFAM" id="SSF54826">
    <property type="entry name" value="Enolase N-terminal domain-like"/>
    <property type="match status" value="1"/>
</dbReference>
<dbReference type="GO" id="GO:0009234">
    <property type="term" value="P:menaquinone biosynthetic process"/>
    <property type="evidence" value="ECO:0007669"/>
    <property type="project" value="UniProtKB-UniRule"/>
</dbReference>
<dbReference type="OrthoDB" id="9775391at2"/>
<keyword evidence="1 4" id="KW-0479">Metal-binding</keyword>
<organism evidence="7">
    <name type="scientific">Chlorobium phaeobacteroides (strain BS1)</name>
    <dbReference type="NCBI Taxonomy" id="331678"/>
    <lineage>
        <taxon>Bacteria</taxon>
        <taxon>Pseudomonadati</taxon>
        <taxon>Chlorobiota</taxon>
        <taxon>Chlorobiia</taxon>
        <taxon>Chlorobiales</taxon>
        <taxon>Chlorobiaceae</taxon>
        <taxon>Chlorobium/Pelodictyon group</taxon>
        <taxon>Chlorobium</taxon>
    </lineage>
</organism>
<protein>
    <recommendedName>
        <fullName evidence="4 5">o-succinylbenzoate synthase</fullName>
        <shortName evidence="4">OSB synthase</shortName>
        <shortName evidence="4">OSBS</shortName>
        <ecNumber evidence="4 5">4.2.1.113</ecNumber>
    </recommendedName>
    <alternativeName>
        <fullName evidence="4">4-(2'-carboxyphenyl)-4-oxybutyric acid synthase</fullName>
    </alternativeName>
    <alternativeName>
        <fullName evidence="4">o-succinylbenzoic acid synthase</fullName>
    </alternativeName>
</protein>
<proteinExistence type="inferred from homology"/>
<dbReference type="InterPro" id="IPR036849">
    <property type="entry name" value="Enolase-like_C_sf"/>
</dbReference>
<evidence type="ECO:0000256" key="5">
    <source>
        <dbReference type="NCBIfam" id="TIGR01927"/>
    </source>
</evidence>
<dbReference type="GO" id="GO:0000287">
    <property type="term" value="F:magnesium ion binding"/>
    <property type="evidence" value="ECO:0007669"/>
    <property type="project" value="UniProtKB-UniRule"/>
</dbReference>
<comment type="pathway">
    <text evidence="4">Quinol/quinone metabolism; 1,4-dihydroxy-2-naphthoate biosynthesis; 1,4-dihydroxy-2-naphthoate from chorismate: step 4/7.</text>
</comment>
<dbReference type="PROSITE" id="PS00909">
    <property type="entry name" value="MR_MLE_2"/>
    <property type="match status" value="1"/>
</dbReference>
<dbReference type="InterPro" id="IPR029017">
    <property type="entry name" value="Enolase-like_N"/>
</dbReference>
<dbReference type="Gene3D" id="3.30.390.10">
    <property type="entry name" value="Enolase-like, N-terminal domain"/>
    <property type="match status" value="1"/>
</dbReference>
<dbReference type="EC" id="4.2.1.113" evidence="4 5"/>
<dbReference type="HOGENOM" id="CLU_030273_0_1_10"/>
<feature type="binding site" evidence="4">
    <location>
        <position position="239"/>
    </location>
    <ligand>
        <name>Mg(2+)</name>
        <dbReference type="ChEBI" id="CHEBI:18420"/>
    </ligand>
</feature>
<feature type="binding site" evidence="4">
    <location>
        <position position="190"/>
    </location>
    <ligand>
        <name>Mg(2+)</name>
        <dbReference type="ChEBI" id="CHEBI:18420"/>
    </ligand>
</feature>
<evidence type="ECO:0000259" key="6">
    <source>
        <dbReference type="SMART" id="SM00922"/>
    </source>
</evidence>